<reference evidence="2" key="2">
    <citation type="submission" date="2021-08" db="EMBL/GenBank/DDBJ databases">
        <authorList>
            <person name="Tani A."/>
            <person name="Ola A."/>
            <person name="Ogura Y."/>
            <person name="Katsura K."/>
            <person name="Hayashi T."/>
        </authorList>
    </citation>
    <scope>NUCLEOTIDE SEQUENCE</scope>
    <source>
        <strain evidence="2">DSM 19015</strain>
    </source>
</reference>
<evidence type="ECO:0000313" key="2">
    <source>
        <dbReference type="EMBL" id="GJD98023.1"/>
    </source>
</evidence>
<evidence type="ECO:0000256" key="1">
    <source>
        <dbReference type="SAM" id="MobiDB-lite"/>
    </source>
</evidence>
<dbReference type="Proteomes" id="UP001055125">
    <property type="component" value="Unassembled WGS sequence"/>
</dbReference>
<name>A0ABQ4S6B1_9HYPH</name>
<organism evidence="2 3">
    <name type="scientific">Methylobacterium iners</name>
    <dbReference type="NCBI Taxonomy" id="418707"/>
    <lineage>
        <taxon>Bacteria</taxon>
        <taxon>Pseudomonadati</taxon>
        <taxon>Pseudomonadota</taxon>
        <taxon>Alphaproteobacteria</taxon>
        <taxon>Hyphomicrobiales</taxon>
        <taxon>Methylobacteriaceae</taxon>
        <taxon>Methylobacterium</taxon>
    </lineage>
</organism>
<protein>
    <recommendedName>
        <fullName evidence="4">DUF1508 domain-containing protein</fullName>
    </recommendedName>
</protein>
<gene>
    <name evidence="2" type="ORF">OCOJLMKI_5262</name>
</gene>
<dbReference type="EMBL" id="BPQP01000149">
    <property type="protein sequence ID" value="GJD98023.1"/>
    <property type="molecule type" value="Genomic_DNA"/>
</dbReference>
<evidence type="ECO:0000313" key="3">
    <source>
        <dbReference type="Proteomes" id="UP001055125"/>
    </source>
</evidence>
<sequence>MAQRHFIVRRSRLGRFNFTLLTIAGRLTGSVTVPVEGRSAGEIKQHALDQIRALAEEFARVQDREGSSPGRRPAEPIEGRA</sequence>
<reference evidence="2" key="1">
    <citation type="journal article" date="2021" name="Front. Microbiol.">
        <title>Comprehensive Comparative Genomics and Phenotyping of Methylobacterium Species.</title>
        <authorList>
            <person name="Alessa O."/>
            <person name="Ogura Y."/>
            <person name="Fujitani Y."/>
            <person name="Takami H."/>
            <person name="Hayashi T."/>
            <person name="Sahin N."/>
            <person name="Tani A."/>
        </authorList>
    </citation>
    <scope>NUCLEOTIDE SEQUENCE</scope>
    <source>
        <strain evidence="2">DSM 19015</strain>
    </source>
</reference>
<keyword evidence="3" id="KW-1185">Reference proteome</keyword>
<evidence type="ECO:0008006" key="4">
    <source>
        <dbReference type="Google" id="ProtNLM"/>
    </source>
</evidence>
<proteinExistence type="predicted"/>
<feature type="region of interest" description="Disordered" evidence="1">
    <location>
        <begin position="60"/>
        <end position="81"/>
    </location>
</feature>
<accession>A0ABQ4S6B1</accession>
<comment type="caution">
    <text evidence="2">The sequence shown here is derived from an EMBL/GenBank/DDBJ whole genome shotgun (WGS) entry which is preliminary data.</text>
</comment>